<evidence type="ECO:0000256" key="1">
    <source>
        <dbReference type="SAM" id="MobiDB-lite"/>
    </source>
</evidence>
<accession>A0A0G4GPW6</accession>
<feature type="compositionally biased region" description="Basic and acidic residues" evidence="1">
    <location>
        <begin position="11"/>
        <end position="70"/>
    </location>
</feature>
<reference evidence="2" key="1">
    <citation type="submission" date="2014-11" db="EMBL/GenBank/DDBJ databases">
        <authorList>
            <person name="Otto D Thomas"/>
            <person name="Naeem Raeece"/>
        </authorList>
    </citation>
    <scope>NUCLEOTIDE SEQUENCE</scope>
</reference>
<feature type="compositionally biased region" description="Acidic residues" evidence="1">
    <location>
        <begin position="71"/>
        <end position="82"/>
    </location>
</feature>
<dbReference type="AlphaFoldDB" id="A0A0G4GPW6"/>
<dbReference type="VEuPathDB" id="CryptoDB:Cvel_22858"/>
<name>A0A0G4GPW6_9ALVE</name>
<organism evidence="2">
    <name type="scientific">Chromera velia CCMP2878</name>
    <dbReference type="NCBI Taxonomy" id="1169474"/>
    <lineage>
        <taxon>Eukaryota</taxon>
        <taxon>Sar</taxon>
        <taxon>Alveolata</taxon>
        <taxon>Colpodellida</taxon>
        <taxon>Chromeraceae</taxon>
        <taxon>Chromera</taxon>
    </lineage>
</organism>
<proteinExistence type="predicted"/>
<gene>
    <name evidence="2" type="ORF">Cvel_22858</name>
</gene>
<protein>
    <submittedName>
        <fullName evidence="2">Uncharacterized protein</fullName>
    </submittedName>
</protein>
<sequence length="187" mass="20729">MPYGGAQGRGTAEKEEKERDGSRKVGGEEPRGTEESERTGRRTDHLQKKRETPNQEGDKAGGLREKRFSSSEEDSLQNEDDIMKDVPIPSNSSSNSSSVRNVASGEPAPRRSAHLEAIKEGISETAWHWIDRTLRCSPEGPGGELIAVLECGVRVENSTLPGAGYGLFATRVFKNKWYIMEFDGWLY</sequence>
<dbReference type="EMBL" id="CDMZ01001428">
    <property type="protein sequence ID" value="CEM32402.1"/>
    <property type="molecule type" value="Genomic_DNA"/>
</dbReference>
<evidence type="ECO:0000313" key="2">
    <source>
        <dbReference type="EMBL" id="CEM32402.1"/>
    </source>
</evidence>
<feature type="region of interest" description="Disordered" evidence="1">
    <location>
        <begin position="1"/>
        <end position="111"/>
    </location>
</feature>